<feature type="active site" description="Proton acceptor; for processing activity" evidence="7">
    <location>
        <position position="290"/>
    </location>
</feature>
<evidence type="ECO:0000256" key="4">
    <source>
        <dbReference type="ARBA" id="ARBA00023115"/>
    </source>
</evidence>
<feature type="chain" id="PRO_5044050674" description="S-adenosylmethionine decarboxylase alpha chain" evidence="10">
    <location>
        <begin position="118"/>
        <end position="382"/>
    </location>
</feature>
<keyword evidence="6" id="KW-0670">Pyruvate</keyword>
<dbReference type="GO" id="GO:0008295">
    <property type="term" value="P:spermidine biosynthetic process"/>
    <property type="evidence" value="ECO:0007669"/>
    <property type="project" value="UniProtKB-KW"/>
</dbReference>
<organism evidence="11 12">
    <name type="scientific">Oopsacas minuta</name>
    <dbReference type="NCBI Taxonomy" id="111878"/>
    <lineage>
        <taxon>Eukaryota</taxon>
        <taxon>Metazoa</taxon>
        <taxon>Porifera</taxon>
        <taxon>Hexactinellida</taxon>
        <taxon>Hexasterophora</taxon>
        <taxon>Lyssacinosida</taxon>
        <taxon>Leucopsacidae</taxon>
        <taxon>Oopsacas</taxon>
    </lineage>
</organism>
<comment type="catalytic activity">
    <reaction evidence="5 6">
        <text>S-adenosyl-L-methionine + H(+) = S-adenosyl 3-(methylsulfanyl)propylamine + CO2</text>
        <dbReference type="Rhea" id="RHEA:15981"/>
        <dbReference type="ChEBI" id="CHEBI:15378"/>
        <dbReference type="ChEBI" id="CHEBI:16526"/>
        <dbReference type="ChEBI" id="CHEBI:57443"/>
        <dbReference type="ChEBI" id="CHEBI:59789"/>
        <dbReference type="EC" id="4.1.1.50"/>
    </reaction>
</comment>
<reference evidence="11 12" key="1">
    <citation type="journal article" date="2023" name="BMC Biol.">
        <title>The compact genome of the sponge Oopsacas minuta (Hexactinellida) is lacking key metazoan core genes.</title>
        <authorList>
            <person name="Santini S."/>
            <person name="Schenkelaars Q."/>
            <person name="Jourda C."/>
            <person name="Duchesne M."/>
            <person name="Belahbib H."/>
            <person name="Rocher C."/>
            <person name="Selva M."/>
            <person name="Riesgo A."/>
            <person name="Vervoort M."/>
            <person name="Leys S.P."/>
            <person name="Kodjabachian L."/>
            <person name="Le Bivic A."/>
            <person name="Borchiellini C."/>
            <person name="Claverie J.M."/>
            <person name="Renard E."/>
        </authorList>
    </citation>
    <scope>NUCLEOTIDE SEQUENCE [LARGE SCALE GENOMIC DNA]</scope>
    <source>
        <strain evidence="11">SPO-2</strain>
    </source>
</reference>
<keyword evidence="12" id="KW-1185">Reference proteome</keyword>
<dbReference type="PANTHER" id="PTHR11570:SF0">
    <property type="entry name" value="S-ADENOSYLMETHIONINE DECARBOXYLASE PROENZYME"/>
    <property type="match status" value="1"/>
</dbReference>
<evidence type="ECO:0000256" key="2">
    <source>
        <dbReference type="ARBA" id="ARBA00008466"/>
    </source>
</evidence>
<dbReference type="InterPro" id="IPR048283">
    <property type="entry name" value="AdoMetDC-like"/>
</dbReference>
<sequence>MVDPIASYSQFKKRSDSPKIYQDARDILNHVGFFEGTEKLLEVWLESEPDDPLVENIEENIHVDNEAVTSKSADRSIWPSLRLISEEEWNHILKHYAKCTVLSVISNDKIDAYILSESSLIVFDNKFILKTCGTTTPLAALQPILTFARERCKLSVVKDVFYSRRGYTDPFAQVSPHRSFDEEVKYLSGLFGSASAYILGRLNGDPWYLYTVDNYVKNQQADQTLEILMTSLPSEIMSHFILAVHGTAEEMCEAVGIKSLFPTFIFDLKAFDPCGFSLNGIKGQFYVNCHVTPQTECSYLSLETNWPEKDYTEIVKKLVTTFNPGNVLLTLFVNQSSICPNSILGVKEDDILGYKRVDKQYCEFSNSYNVTLLTITKPSFKL</sequence>
<evidence type="ECO:0000256" key="6">
    <source>
        <dbReference type="PIRNR" id="PIRNR001355"/>
    </source>
</evidence>
<dbReference type="EC" id="4.1.1.50" evidence="6"/>
<dbReference type="EMBL" id="JAKMXF010000255">
    <property type="protein sequence ID" value="KAI6653759.1"/>
    <property type="molecule type" value="Genomic_DNA"/>
</dbReference>
<dbReference type="InterPro" id="IPR016067">
    <property type="entry name" value="S-AdoMet_deCO2ase_core"/>
</dbReference>
<accession>A0AAV7JXU3</accession>
<dbReference type="GO" id="GO:0004014">
    <property type="term" value="F:adenosylmethionine decarboxylase activity"/>
    <property type="evidence" value="ECO:0007669"/>
    <property type="project" value="UniProtKB-EC"/>
</dbReference>
<evidence type="ECO:0000256" key="10">
    <source>
        <dbReference type="PIRSR" id="PIRSR001355-5"/>
    </source>
</evidence>
<keyword evidence="6" id="KW-0456">Lyase</keyword>
<name>A0AAV7JXU3_9METZ</name>
<keyword evidence="6" id="KW-0865">Zymogen</keyword>
<dbReference type="GO" id="GO:0005829">
    <property type="term" value="C:cytosol"/>
    <property type="evidence" value="ECO:0007669"/>
    <property type="project" value="TreeGrafter"/>
</dbReference>
<proteinExistence type="inferred from homology"/>
<keyword evidence="9" id="KW-0068">Autocatalytic cleavage</keyword>
<evidence type="ECO:0000256" key="1">
    <source>
        <dbReference type="ARBA" id="ARBA00004911"/>
    </source>
</evidence>
<dbReference type="Pfam" id="PF01536">
    <property type="entry name" value="SAM_decarbox"/>
    <property type="match status" value="1"/>
</dbReference>
<feature type="active site" description="Proton donor; for catalytic activity" evidence="7">
    <location>
        <position position="132"/>
    </location>
</feature>
<protein>
    <recommendedName>
        <fullName evidence="6">S-adenosylmethionine decarboxylase proenzyme</fullName>
        <ecNumber evidence="6">4.1.1.50</ecNumber>
    </recommendedName>
</protein>
<dbReference type="GO" id="GO:0006597">
    <property type="term" value="P:spermine biosynthetic process"/>
    <property type="evidence" value="ECO:0007669"/>
    <property type="project" value="InterPro"/>
</dbReference>
<evidence type="ECO:0000256" key="3">
    <source>
        <dbReference type="ARBA" id="ARBA00023066"/>
    </source>
</evidence>
<feature type="active site" description="Schiff-base intermediate with substrate; via pyruvic acid" evidence="7">
    <location>
        <position position="118"/>
    </location>
</feature>
<keyword evidence="4 6" id="KW-0620">Polyamine biosynthesis</keyword>
<feature type="site" description="Cleavage (non-hydrolytic); by autolysis" evidence="9">
    <location>
        <begin position="117"/>
        <end position="118"/>
    </location>
</feature>
<keyword evidence="3 6" id="KW-0745">Spermidine biosynthesis</keyword>
<evidence type="ECO:0000256" key="7">
    <source>
        <dbReference type="PIRSR" id="PIRSR001355-1"/>
    </source>
</evidence>
<comment type="pathway">
    <text evidence="1 6">Amine and polyamine biosynthesis; S-adenosylmethioninamine biosynthesis; S-adenosylmethioninamine from S-adenosyl-L-methionine: step 1/1.</text>
</comment>
<dbReference type="NCBIfam" id="TIGR00535">
    <property type="entry name" value="SAM_DCase"/>
    <property type="match status" value="1"/>
</dbReference>
<keyword evidence="6" id="KW-0210">Decarboxylase</keyword>
<evidence type="ECO:0000256" key="8">
    <source>
        <dbReference type="PIRSR" id="PIRSR001355-3"/>
    </source>
</evidence>
<dbReference type="InterPro" id="IPR001985">
    <property type="entry name" value="S-AdoMet_decarboxylase_euk"/>
</dbReference>
<evidence type="ECO:0000256" key="9">
    <source>
        <dbReference type="PIRSR" id="PIRSR001355-4"/>
    </source>
</evidence>
<evidence type="ECO:0000256" key="5">
    <source>
        <dbReference type="ARBA" id="ARBA00048112"/>
    </source>
</evidence>
<comment type="cofactor">
    <cofactor evidence="6">
        <name>pyruvate</name>
        <dbReference type="ChEBI" id="CHEBI:15361"/>
    </cofactor>
    <text evidence="6">Binds 1 pyruvoyl group covalently per subunit.</text>
</comment>
<feature type="modified residue" description="Pyruvic acid (Ser); by autocatalysis" evidence="8">
    <location>
        <position position="118"/>
    </location>
</feature>
<dbReference type="AlphaFoldDB" id="A0AAV7JXU3"/>
<keyword evidence="6" id="KW-0949">S-adenosyl-L-methionine</keyword>
<feature type="active site" description="Proton acceptor; for processing activity" evidence="7">
    <location>
        <position position="277"/>
    </location>
</feature>
<evidence type="ECO:0000313" key="12">
    <source>
        <dbReference type="Proteomes" id="UP001165289"/>
    </source>
</evidence>
<dbReference type="SUPFAM" id="SSF56276">
    <property type="entry name" value="S-adenosylmethionine decarboxylase"/>
    <property type="match status" value="1"/>
</dbReference>
<evidence type="ECO:0000313" key="11">
    <source>
        <dbReference type="EMBL" id="KAI6653759.1"/>
    </source>
</evidence>
<dbReference type="Proteomes" id="UP001165289">
    <property type="component" value="Unassembled WGS sequence"/>
</dbReference>
<dbReference type="PIRSF" id="PIRSF001355">
    <property type="entry name" value="S-AdenosylMet_decarboxylase"/>
    <property type="match status" value="1"/>
</dbReference>
<dbReference type="Gene3D" id="3.60.90.10">
    <property type="entry name" value="S-adenosylmethionine decarboxylase"/>
    <property type="match status" value="1"/>
</dbReference>
<gene>
    <name evidence="11" type="ORF">LOD99_3263</name>
</gene>
<keyword evidence="6" id="KW-0704">Schiff base</keyword>
<comment type="similarity">
    <text evidence="2 6">Belongs to the eukaryotic AdoMetDC family.</text>
</comment>
<feature type="chain" id="PRO_5044050673" description="S-adenosylmethionine decarboxylase beta chain" evidence="10">
    <location>
        <begin position="1"/>
        <end position="117"/>
    </location>
</feature>
<comment type="caution">
    <text evidence="11">The sequence shown here is derived from an EMBL/GenBank/DDBJ whole genome shotgun (WGS) entry which is preliminary data.</text>
</comment>
<dbReference type="PANTHER" id="PTHR11570">
    <property type="entry name" value="S-ADENOSYLMETHIONINE DECARBOXYLASE"/>
    <property type="match status" value="1"/>
</dbReference>